<reference evidence="8 9" key="1">
    <citation type="submission" date="2023-08" db="EMBL/GenBank/DDBJ databases">
        <title>Implementing the SeqCode for naming new Mesorhizobium species isolated from Vachellia karroo root nodules.</title>
        <authorList>
            <person name="Van Lill M."/>
        </authorList>
    </citation>
    <scope>NUCLEOTIDE SEQUENCE [LARGE SCALE GENOMIC DNA]</scope>
    <source>
        <strain evidence="8 9">VK24D</strain>
    </source>
</reference>
<dbReference type="PANTHER" id="PTHR43521:SF1">
    <property type="entry name" value="ALPHA-AMINOADIPIC SEMIALDEHYDE DEHYDROGENASE"/>
    <property type="match status" value="1"/>
</dbReference>
<dbReference type="CDD" id="cd07130">
    <property type="entry name" value="ALDH_F7_AASADH"/>
    <property type="match status" value="1"/>
</dbReference>
<proteinExistence type="inferred from homology"/>
<dbReference type="Gene3D" id="3.40.605.10">
    <property type="entry name" value="Aldehyde Dehydrogenase, Chain A, domain 1"/>
    <property type="match status" value="1"/>
</dbReference>
<evidence type="ECO:0000256" key="6">
    <source>
        <dbReference type="RuleBase" id="RU003345"/>
    </source>
</evidence>
<evidence type="ECO:0000256" key="4">
    <source>
        <dbReference type="ARBA" id="ARBA00024226"/>
    </source>
</evidence>
<dbReference type="RefSeq" id="WP_320288188.1">
    <property type="nucleotide sequence ID" value="NZ_JAVIIW010000016.1"/>
</dbReference>
<dbReference type="InterPro" id="IPR016163">
    <property type="entry name" value="Ald_DH_C"/>
</dbReference>
<evidence type="ECO:0000313" key="9">
    <source>
        <dbReference type="Proteomes" id="UP001287059"/>
    </source>
</evidence>
<dbReference type="InterPro" id="IPR016161">
    <property type="entry name" value="Ald_DH/histidinol_DH"/>
</dbReference>
<comment type="caution">
    <text evidence="8">The sequence shown here is derived from an EMBL/GenBank/DDBJ whole genome shotgun (WGS) entry which is preliminary data.</text>
</comment>
<dbReference type="Proteomes" id="UP001287059">
    <property type="component" value="Unassembled WGS sequence"/>
</dbReference>
<comment type="subunit">
    <text evidence="1">Homotetramer.</text>
</comment>
<feature type="domain" description="Aldehyde dehydrogenase" evidence="7">
    <location>
        <begin position="29"/>
        <end position="486"/>
    </location>
</feature>
<sequence>MTKTVDVKQETARLLDKLGVSREVWSGGDMPTYSPVSGEQVGALKTVSAADAAQAIEAAHEAFKSWRLVPAPKRGELVRLLGDELRAAKEDLGRLVSIEAGKITSEGLGEVQEMIDICDFAVGLSRQLYGLTIATERPGHRMMETWHPLGVVGVISAFNFPVAVWSWNAALALVCGNPVVWKPSEKTSLTALASQAILERAIARFGEAPANLSQVLVGDRPIGEILVDHPNVALVSATGSTRMGREVGPRLAQRFARSILELGGNNAGIVCPSADLDMALRAITFGAMGTAGQRCTTLRRLFVHESVYDKLVPRLTKAYQSVSVGNPLETSALVGPLIDKQAFENMQKALASAKAEGGSVTGGNRVCDAGRDSAYYVRPAIVEMPKQSGPVLDETFAPILYVMKYFDFDRVIAEHNAVTAGLSSSIFKLNMQEAERFLSADGSDCGIANVNIGTSGAEIGGAFGGEKETGGGRESGSDAWKAYMRRATNTVNYSRTLPLAQGVSFDIE</sequence>
<dbReference type="InterPro" id="IPR044638">
    <property type="entry name" value="ALDH7A1-like"/>
</dbReference>
<evidence type="ECO:0000256" key="1">
    <source>
        <dbReference type="ARBA" id="ARBA00011881"/>
    </source>
</evidence>
<evidence type="ECO:0000259" key="7">
    <source>
        <dbReference type="Pfam" id="PF00171"/>
    </source>
</evidence>
<keyword evidence="9" id="KW-1185">Reference proteome</keyword>
<dbReference type="Gene3D" id="3.40.309.10">
    <property type="entry name" value="Aldehyde Dehydrogenase, Chain A, domain 2"/>
    <property type="match status" value="1"/>
</dbReference>
<accession>A0ABU4XZM4</accession>
<dbReference type="EMBL" id="JAVIIW010000016">
    <property type="protein sequence ID" value="MDX8479871.1"/>
    <property type="molecule type" value="Genomic_DNA"/>
</dbReference>
<feature type="active site" evidence="5">
    <location>
        <position position="261"/>
    </location>
</feature>
<dbReference type="InterPro" id="IPR029510">
    <property type="entry name" value="Ald_DH_CS_GLU"/>
</dbReference>
<dbReference type="InterPro" id="IPR016162">
    <property type="entry name" value="Ald_DH_N"/>
</dbReference>
<comment type="similarity">
    <text evidence="6">Belongs to the aldehyde dehydrogenase family.</text>
</comment>
<evidence type="ECO:0000256" key="5">
    <source>
        <dbReference type="PROSITE-ProRule" id="PRU10007"/>
    </source>
</evidence>
<dbReference type="InterPro" id="IPR015590">
    <property type="entry name" value="Aldehyde_DH_dom"/>
</dbReference>
<dbReference type="Pfam" id="PF00171">
    <property type="entry name" value="Aldedh"/>
    <property type="match status" value="1"/>
</dbReference>
<keyword evidence="2 6" id="KW-0560">Oxidoreductase</keyword>
<organism evidence="8 9">
    <name type="scientific">Mesorhizobium album</name>
    <dbReference type="NCBI Taxonomy" id="3072314"/>
    <lineage>
        <taxon>Bacteria</taxon>
        <taxon>Pseudomonadati</taxon>
        <taxon>Pseudomonadota</taxon>
        <taxon>Alphaproteobacteria</taxon>
        <taxon>Hyphomicrobiales</taxon>
        <taxon>Phyllobacteriaceae</taxon>
        <taxon>Mesorhizobium</taxon>
    </lineage>
</organism>
<keyword evidence="3" id="KW-0520">NAD</keyword>
<gene>
    <name evidence="8" type="ORF">RFN28_15470</name>
</gene>
<dbReference type="SUPFAM" id="SSF53720">
    <property type="entry name" value="ALDH-like"/>
    <property type="match status" value="1"/>
</dbReference>
<name>A0ABU4XZM4_9HYPH</name>
<evidence type="ECO:0000256" key="3">
    <source>
        <dbReference type="ARBA" id="ARBA00023027"/>
    </source>
</evidence>
<evidence type="ECO:0000313" key="8">
    <source>
        <dbReference type="EMBL" id="MDX8479871.1"/>
    </source>
</evidence>
<dbReference type="EC" id="1.2.1.3" evidence="4"/>
<dbReference type="PROSITE" id="PS00687">
    <property type="entry name" value="ALDEHYDE_DEHYDR_GLU"/>
    <property type="match status" value="1"/>
</dbReference>
<protein>
    <recommendedName>
        <fullName evidence="4">aldehyde dehydrogenase (NAD(+))</fullName>
        <ecNumber evidence="4">1.2.1.3</ecNumber>
    </recommendedName>
</protein>
<dbReference type="PANTHER" id="PTHR43521">
    <property type="entry name" value="ALPHA-AMINOADIPIC SEMIALDEHYDE DEHYDROGENASE"/>
    <property type="match status" value="1"/>
</dbReference>
<evidence type="ECO:0000256" key="2">
    <source>
        <dbReference type="ARBA" id="ARBA00023002"/>
    </source>
</evidence>